<name>A0AAV7QU29_PLEWA</name>
<evidence type="ECO:0000313" key="4">
    <source>
        <dbReference type="Proteomes" id="UP001066276"/>
    </source>
</evidence>
<dbReference type="EMBL" id="JANPWB010000010">
    <property type="protein sequence ID" value="KAJ1141948.1"/>
    <property type="molecule type" value="Genomic_DNA"/>
</dbReference>
<feature type="region of interest" description="Disordered" evidence="1">
    <location>
        <begin position="23"/>
        <end position="108"/>
    </location>
</feature>
<dbReference type="PANTHER" id="PTHR21301">
    <property type="entry name" value="REVERSE TRANSCRIPTASE"/>
    <property type="match status" value="1"/>
</dbReference>
<evidence type="ECO:0000313" key="3">
    <source>
        <dbReference type="EMBL" id="KAJ1141948.1"/>
    </source>
</evidence>
<accession>A0AAV7QU29</accession>
<evidence type="ECO:0000256" key="1">
    <source>
        <dbReference type="SAM" id="MobiDB-lite"/>
    </source>
</evidence>
<sequence length="354" mass="38661">MRPAPLRVPPGLSVVASNVTWGGGRIRSTRHGRASSSEKEDDLPLCPPSWPLVVYSPPPRQLDGGSRQAQEESRRTPNGGGGQGLSGSPGQRESLASGVPSGRVALGLPQKAGPRISRFRAFRFPKPQAPTVDSAPVAKWKAGQRDGGGGRLRSGTQEHPLRFLTARAFSIAAALRMLKAAEPGSFPGRSDAALITLGPLVHGALGKRPRPHSTLRSPLCPREEFSCPHSVPVSGPGPATSRSTQVRWPSRSVARPCLTNLKITMKSDRNQVEFLDVYIKHRNRRLLVPLFTKPTARNSLLHFDSYHPRSQRQAITFSQFLHLRRNCTELKDFLDHAEVLAAKLILTVYPLRVI</sequence>
<keyword evidence="4" id="KW-1185">Reference proteome</keyword>
<feature type="domain" description="Helix-turn-helix" evidence="2">
    <location>
        <begin position="300"/>
        <end position="354"/>
    </location>
</feature>
<dbReference type="PANTHER" id="PTHR21301:SF10">
    <property type="entry name" value="REVERSE TRANSCRIPTASE DOMAIN-CONTAINING PROTEIN"/>
    <property type="match status" value="1"/>
</dbReference>
<feature type="region of interest" description="Disordered" evidence="1">
    <location>
        <begin position="228"/>
        <end position="247"/>
    </location>
</feature>
<feature type="compositionally biased region" description="Pro residues" evidence="1">
    <location>
        <begin position="45"/>
        <end position="60"/>
    </location>
</feature>
<dbReference type="InterPro" id="IPR058912">
    <property type="entry name" value="HTH_animal"/>
</dbReference>
<feature type="compositionally biased region" description="Gly residues" evidence="1">
    <location>
        <begin position="78"/>
        <end position="87"/>
    </location>
</feature>
<comment type="caution">
    <text evidence="3">The sequence shown here is derived from an EMBL/GenBank/DDBJ whole genome shotgun (WGS) entry which is preliminary data.</text>
</comment>
<evidence type="ECO:0000259" key="2">
    <source>
        <dbReference type="Pfam" id="PF26215"/>
    </source>
</evidence>
<dbReference type="AlphaFoldDB" id="A0AAV7QU29"/>
<proteinExistence type="predicted"/>
<dbReference type="Pfam" id="PF26215">
    <property type="entry name" value="HTH_animal"/>
    <property type="match status" value="1"/>
</dbReference>
<dbReference type="Proteomes" id="UP001066276">
    <property type="component" value="Chromosome 6"/>
</dbReference>
<organism evidence="3 4">
    <name type="scientific">Pleurodeles waltl</name>
    <name type="common">Iberian ribbed newt</name>
    <dbReference type="NCBI Taxonomy" id="8319"/>
    <lineage>
        <taxon>Eukaryota</taxon>
        <taxon>Metazoa</taxon>
        <taxon>Chordata</taxon>
        <taxon>Craniata</taxon>
        <taxon>Vertebrata</taxon>
        <taxon>Euteleostomi</taxon>
        <taxon>Amphibia</taxon>
        <taxon>Batrachia</taxon>
        <taxon>Caudata</taxon>
        <taxon>Salamandroidea</taxon>
        <taxon>Salamandridae</taxon>
        <taxon>Pleurodelinae</taxon>
        <taxon>Pleurodeles</taxon>
    </lineage>
</organism>
<protein>
    <recommendedName>
        <fullName evidence="2">Helix-turn-helix domain-containing protein</fullName>
    </recommendedName>
</protein>
<gene>
    <name evidence="3" type="ORF">NDU88_008276</name>
</gene>
<reference evidence="3" key="1">
    <citation type="journal article" date="2022" name="bioRxiv">
        <title>Sequencing and chromosome-scale assembly of the giantPleurodeles waltlgenome.</title>
        <authorList>
            <person name="Brown T."/>
            <person name="Elewa A."/>
            <person name="Iarovenko S."/>
            <person name="Subramanian E."/>
            <person name="Araus A.J."/>
            <person name="Petzold A."/>
            <person name="Susuki M."/>
            <person name="Suzuki K.-i.T."/>
            <person name="Hayashi T."/>
            <person name="Toyoda A."/>
            <person name="Oliveira C."/>
            <person name="Osipova E."/>
            <person name="Leigh N.D."/>
            <person name="Simon A."/>
            <person name="Yun M.H."/>
        </authorList>
    </citation>
    <scope>NUCLEOTIDE SEQUENCE</scope>
    <source>
        <strain evidence="3">20211129_DDA</strain>
        <tissue evidence="3">Liver</tissue>
    </source>
</reference>